<keyword evidence="2" id="KW-0347">Helicase</keyword>
<proteinExistence type="predicted"/>
<reference evidence="2" key="1">
    <citation type="submission" date="2022-12" db="EMBL/GenBank/DDBJ databases">
        <authorList>
            <person name="Voronina O.L."/>
            <person name="Kunda M.S."/>
            <person name="Ryzhova N."/>
            <person name="Aksenova E.I."/>
        </authorList>
    </citation>
    <scope>NUCLEOTIDE SEQUENCE</scope>
    <source>
        <strain evidence="2">SCCH136:Ach223948</strain>
    </source>
</reference>
<dbReference type="Proteomes" id="UP001141992">
    <property type="component" value="Unassembled WGS sequence"/>
</dbReference>
<feature type="compositionally biased region" description="Basic and acidic residues" evidence="1">
    <location>
        <begin position="39"/>
        <end position="55"/>
    </location>
</feature>
<dbReference type="EMBL" id="JAPZVI010000016">
    <property type="protein sequence ID" value="MCZ8403528.1"/>
    <property type="molecule type" value="Genomic_DNA"/>
</dbReference>
<feature type="non-terminal residue" evidence="2">
    <location>
        <position position="1"/>
    </location>
</feature>
<dbReference type="AlphaFoldDB" id="A0A9X3L093"/>
<dbReference type="GO" id="GO:0004386">
    <property type="term" value="F:helicase activity"/>
    <property type="evidence" value="ECO:0007669"/>
    <property type="project" value="UniProtKB-KW"/>
</dbReference>
<sequence>SSSTGPSATGKWRARPGCRSTPISPARAGGDNRGGQGQRDGKPSDRPAHAGRGDARPQQNHRRPEGSARPAGNGNGGRPAGGPRAALLSK</sequence>
<feature type="compositionally biased region" description="Low complexity" evidence="1">
    <location>
        <begin position="81"/>
        <end position="90"/>
    </location>
</feature>
<comment type="caution">
    <text evidence="2">The sequence shown here is derived from an EMBL/GenBank/DDBJ whole genome shotgun (WGS) entry which is preliminary data.</text>
</comment>
<accession>A0A9X3L093</accession>
<name>A0A9X3L093_ALCXX</name>
<organism evidence="2 3">
    <name type="scientific">Alcaligenes xylosoxydans xylosoxydans</name>
    <name type="common">Achromobacter xylosoxidans</name>
    <dbReference type="NCBI Taxonomy" id="85698"/>
    <lineage>
        <taxon>Bacteria</taxon>
        <taxon>Pseudomonadati</taxon>
        <taxon>Pseudomonadota</taxon>
        <taxon>Betaproteobacteria</taxon>
        <taxon>Burkholderiales</taxon>
        <taxon>Alcaligenaceae</taxon>
        <taxon>Achromobacter</taxon>
    </lineage>
</organism>
<keyword evidence="2" id="KW-0067">ATP-binding</keyword>
<evidence type="ECO:0000256" key="1">
    <source>
        <dbReference type="SAM" id="MobiDB-lite"/>
    </source>
</evidence>
<protein>
    <submittedName>
        <fullName evidence="2">RNA helicase</fullName>
    </submittedName>
</protein>
<keyword evidence="2" id="KW-0547">Nucleotide-binding</keyword>
<feature type="region of interest" description="Disordered" evidence="1">
    <location>
        <begin position="1"/>
        <end position="90"/>
    </location>
</feature>
<gene>
    <name evidence="2" type="ORF">O9570_18890</name>
</gene>
<evidence type="ECO:0000313" key="2">
    <source>
        <dbReference type="EMBL" id="MCZ8403528.1"/>
    </source>
</evidence>
<keyword evidence="2" id="KW-0378">Hydrolase</keyword>
<evidence type="ECO:0000313" key="3">
    <source>
        <dbReference type="Proteomes" id="UP001141992"/>
    </source>
</evidence>